<dbReference type="GO" id="GO:0005739">
    <property type="term" value="C:mitochondrion"/>
    <property type="evidence" value="ECO:0007669"/>
    <property type="project" value="TreeGrafter"/>
</dbReference>
<keyword evidence="7" id="KW-1185">Reference proteome</keyword>
<dbReference type="SUPFAM" id="SSF52540">
    <property type="entry name" value="P-loop containing nucleoside triphosphate hydrolases"/>
    <property type="match status" value="1"/>
</dbReference>
<feature type="compositionally biased region" description="Low complexity" evidence="3">
    <location>
        <begin position="408"/>
        <end position="418"/>
    </location>
</feature>
<dbReference type="CDD" id="cd01898">
    <property type="entry name" value="Obg"/>
    <property type="match status" value="1"/>
</dbReference>
<dbReference type="InterPro" id="IPR031167">
    <property type="entry name" value="G_OBG"/>
</dbReference>
<feature type="compositionally biased region" description="Gly residues" evidence="3">
    <location>
        <begin position="38"/>
        <end position="47"/>
    </location>
</feature>
<feature type="domain" description="Obg" evidence="5">
    <location>
        <begin position="2"/>
        <end position="180"/>
    </location>
</feature>
<dbReference type="PRINTS" id="PR00326">
    <property type="entry name" value="GTP1OBG"/>
</dbReference>
<evidence type="ECO:0000256" key="1">
    <source>
        <dbReference type="ARBA" id="ARBA00022741"/>
    </source>
</evidence>
<dbReference type="GO" id="GO:0005525">
    <property type="term" value="F:GTP binding"/>
    <property type="evidence" value="ECO:0007669"/>
    <property type="project" value="UniProtKB-KW"/>
</dbReference>
<dbReference type="Pfam" id="PF01926">
    <property type="entry name" value="MMR_HSR1"/>
    <property type="match status" value="1"/>
</dbReference>
<evidence type="ECO:0000256" key="2">
    <source>
        <dbReference type="ARBA" id="ARBA00023134"/>
    </source>
</evidence>
<organism evidence="6 7">
    <name type="scientific">Chrysophaeum taylorii</name>
    <dbReference type="NCBI Taxonomy" id="2483200"/>
    <lineage>
        <taxon>Eukaryota</taxon>
        <taxon>Sar</taxon>
        <taxon>Stramenopiles</taxon>
        <taxon>Ochrophyta</taxon>
        <taxon>Pelagophyceae</taxon>
        <taxon>Pelagomonadales</taxon>
        <taxon>Pelagomonadaceae</taxon>
        <taxon>Chrysophaeum</taxon>
    </lineage>
</organism>
<keyword evidence="2" id="KW-0342">GTP-binding</keyword>
<protein>
    <submittedName>
        <fullName evidence="6">Uncharacterized protein</fullName>
    </submittedName>
</protein>
<dbReference type="GO" id="GO:0003924">
    <property type="term" value="F:GTPase activity"/>
    <property type="evidence" value="ECO:0007669"/>
    <property type="project" value="InterPro"/>
</dbReference>
<accession>A0AAD7XSR1</accession>
<dbReference type="SUPFAM" id="SSF82051">
    <property type="entry name" value="Obg GTP-binding protein N-terminal domain"/>
    <property type="match status" value="1"/>
</dbReference>
<name>A0AAD7XSR1_9STRA</name>
<dbReference type="AlphaFoldDB" id="A0AAD7XSR1"/>
<dbReference type="Gene3D" id="2.70.210.12">
    <property type="entry name" value="GTP1/OBG domain"/>
    <property type="match status" value="1"/>
</dbReference>
<proteinExistence type="predicted"/>
<dbReference type="EMBL" id="JAQMWT010000119">
    <property type="protein sequence ID" value="KAJ8610098.1"/>
    <property type="molecule type" value="Genomic_DNA"/>
</dbReference>
<evidence type="ECO:0000259" key="5">
    <source>
        <dbReference type="PROSITE" id="PS51883"/>
    </source>
</evidence>
<gene>
    <name evidence="6" type="ORF">CTAYLR_007103</name>
</gene>
<dbReference type="PANTHER" id="PTHR11702">
    <property type="entry name" value="DEVELOPMENTALLY REGULATED GTP-BINDING PROTEIN-RELATED"/>
    <property type="match status" value="1"/>
</dbReference>
<dbReference type="InterPro" id="IPR045086">
    <property type="entry name" value="OBG_GTPase"/>
</dbReference>
<feature type="region of interest" description="Disordered" evidence="3">
    <location>
        <begin position="375"/>
        <end position="418"/>
    </location>
</feature>
<feature type="domain" description="OBG-type G" evidence="4">
    <location>
        <begin position="181"/>
        <end position="365"/>
    </location>
</feature>
<dbReference type="PROSITE" id="PS51883">
    <property type="entry name" value="OBG"/>
    <property type="match status" value="1"/>
</dbReference>
<dbReference type="InterPro" id="IPR036726">
    <property type="entry name" value="GTP1_OBG_dom_sf"/>
</dbReference>
<evidence type="ECO:0000313" key="7">
    <source>
        <dbReference type="Proteomes" id="UP001230188"/>
    </source>
</evidence>
<evidence type="ECO:0000259" key="4">
    <source>
        <dbReference type="PROSITE" id="PS51710"/>
    </source>
</evidence>
<evidence type="ECO:0000256" key="3">
    <source>
        <dbReference type="SAM" id="MobiDB-lite"/>
    </source>
</evidence>
<feature type="compositionally biased region" description="Basic and acidic residues" evidence="3">
    <location>
        <begin position="375"/>
        <end position="385"/>
    </location>
</feature>
<dbReference type="InterPro" id="IPR006169">
    <property type="entry name" value="GTP1_OBG_dom"/>
</dbReference>
<reference evidence="6" key="1">
    <citation type="submission" date="2023-01" db="EMBL/GenBank/DDBJ databases">
        <title>Metagenome sequencing of chrysophaentin producing Chrysophaeum taylorii.</title>
        <authorList>
            <person name="Davison J."/>
            <person name="Bewley C."/>
        </authorList>
    </citation>
    <scope>NUCLEOTIDE SEQUENCE</scope>
    <source>
        <strain evidence="6">NIES-1699</strain>
    </source>
</reference>
<comment type="caution">
    <text evidence="6">The sequence shown here is derived from an EMBL/GenBank/DDBJ whole genome shotgun (WGS) entry which is preliminary data.</text>
</comment>
<dbReference type="InterPro" id="IPR006074">
    <property type="entry name" value="GTP1-OBG_CS"/>
</dbReference>
<dbReference type="PROSITE" id="PS51710">
    <property type="entry name" value="G_OBG"/>
    <property type="match status" value="1"/>
</dbReference>
<dbReference type="InterPro" id="IPR006073">
    <property type="entry name" value="GTP-bd"/>
</dbReference>
<dbReference type="Pfam" id="PF01018">
    <property type="entry name" value="GTP1_OBG"/>
    <property type="match status" value="1"/>
</dbReference>
<dbReference type="GO" id="GO:0042254">
    <property type="term" value="P:ribosome biogenesis"/>
    <property type="evidence" value="ECO:0007669"/>
    <property type="project" value="UniProtKB-UniRule"/>
</dbReference>
<feature type="region of interest" description="Disordered" evidence="3">
    <location>
        <begin position="23"/>
        <end position="47"/>
    </location>
</feature>
<keyword evidence="1" id="KW-0547">Nucleotide-binding</keyword>
<sequence>MRRFADRARVCVRGGAGGKGSVAWDPIRGARKGFGKRPTGGSGGRGGDVIVAATESLDSLSSMPGSVVCAGGGANGERRMRHGIRGENTTLFVPCGTVVRASDDDDPEKDASTEVHNLTTAGSSAVVARGGRGGRGNGVTRTRAYQNKYERGPPTPGRSFGHVLGQPGEARTLDLELRTIADVGLVGKPNAGKSSLLRALSAAEPEVAAYPFTTLRPHVGVCELWKRREGAVVDRDALRIADVPGLVEGAAEGRGLGLDFLRHVSRTKALVFVVDASRGFGAAIEDLVVVASEIAASKCHARPPPALVFANKLDLVRHRANLVRQLRDAILQHSWAPAFMDVLGGSALTGLDIPALALRLHRLVRVDLEVHDQFQGEEERGENPKIGDGGGGVMRPRPLPAPRTSRPSSSSSSSSSSS</sequence>
<dbReference type="PANTHER" id="PTHR11702:SF31">
    <property type="entry name" value="MITOCHONDRIAL RIBOSOME-ASSOCIATED GTPASE 2"/>
    <property type="match status" value="1"/>
</dbReference>
<dbReference type="PROSITE" id="PS00905">
    <property type="entry name" value="GTP1_OBG"/>
    <property type="match status" value="1"/>
</dbReference>
<dbReference type="InterPro" id="IPR027417">
    <property type="entry name" value="P-loop_NTPase"/>
</dbReference>
<dbReference type="Proteomes" id="UP001230188">
    <property type="component" value="Unassembled WGS sequence"/>
</dbReference>
<dbReference type="Gene3D" id="3.40.50.300">
    <property type="entry name" value="P-loop containing nucleotide triphosphate hydrolases"/>
    <property type="match status" value="1"/>
</dbReference>
<evidence type="ECO:0000313" key="6">
    <source>
        <dbReference type="EMBL" id="KAJ8610098.1"/>
    </source>
</evidence>